<evidence type="ECO:0000313" key="2">
    <source>
        <dbReference type="EMBL" id="ORY28687.1"/>
    </source>
</evidence>
<evidence type="ECO:0000313" key="3">
    <source>
        <dbReference type="Proteomes" id="UP000193920"/>
    </source>
</evidence>
<accession>A0A1Y2B2G8</accession>
<name>A0A1Y2B2G8_9FUNG</name>
<feature type="chain" id="PRO_5012575998" evidence="1">
    <location>
        <begin position="27"/>
        <end position="133"/>
    </location>
</feature>
<keyword evidence="3" id="KW-1185">Reference proteome</keyword>
<dbReference type="EMBL" id="MCOG01000184">
    <property type="protein sequence ID" value="ORY28687.1"/>
    <property type="molecule type" value="Genomic_DNA"/>
</dbReference>
<comment type="caution">
    <text evidence="2">The sequence shown here is derived from an EMBL/GenBank/DDBJ whole genome shotgun (WGS) entry which is preliminary data.</text>
</comment>
<protein>
    <submittedName>
        <fullName evidence="2">Uncharacterized protein</fullName>
    </submittedName>
</protein>
<dbReference type="AlphaFoldDB" id="A0A1Y2B2G8"/>
<dbReference type="Proteomes" id="UP000193920">
    <property type="component" value="Unassembled WGS sequence"/>
</dbReference>
<feature type="signal peptide" evidence="1">
    <location>
        <begin position="1"/>
        <end position="26"/>
    </location>
</feature>
<proteinExistence type="predicted"/>
<keyword evidence="1" id="KW-0732">Signal</keyword>
<gene>
    <name evidence="2" type="ORF">LY90DRAFT_705668</name>
</gene>
<sequence length="133" mass="15522">MAKSFQSLSMLFCLFFCFLLIKGAHSMSKAQCENFLTRHCYIKTVNGNQVTNGGWMINSDIAFSACYNYESCREGWTSVDSENYYKNIFCEMVILKKIENNFKNDFGYSEDFSTAINKMFLECKDDEVYIKRL</sequence>
<reference evidence="2 3" key="1">
    <citation type="submission" date="2016-08" db="EMBL/GenBank/DDBJ databases">
        <title>A Parts List for Fungal Cellulosomes Revealed by Comparative Genomics.</title>
        <authorList>
            <consortium name="DOE Joint Genome Institute"/>
            <person name="Haitjema C.H."/>
            <person name="Gilmore S.P."/>
            <person name="Henske J.K."/>
            <person name="Solomon K.V."/>
            <person name="De Groot R."/>
            <person name="Kuo A."/>
            <person name="Mondo S.J."/>
            <person name="Salamov A.A."/>
            <person name="Labutti K."/>
            <person name="Zhao Z."/>
            <person name="Chiniquy J."/>
            <person name="Barry K."/>
            <person name="Brewer H.M."/>
            <person name="Purvine S.O."/>
            <person name="Wright A.T."/>
            <person name="Boxma B."/>
            <person name="Van Alen T."/>
            <person name="Hackstein J.H."/>
            <person name="Baker S.E."/>
            <person name="Grigoriev I.V."/>
            <person name="O'Malley M.A."/>
        </authorList>
    </citation>
    <scope>NUCLEOTIDE SEQUENCE [LARGE SCALE GENOMIC DNA]</scope>
    <source>
        <strain evidence="2 3">G1</strain>
    </source>
</reference>
<organism evidence="2 3">
    <name type="scientific">Neocallimastix californiae</name>
    <dbReference type="NCBI Taxonomy" id="1754190"/>
    <lineage>
        <taxon>Eukaryota</taxon>
        <taxon>Fungi</taxon>
        <taxon>Fungi incertae sedis</taxon>
        <taxon>Chytridiomycota</taxon>
        <taxon>Chytridiomycota incertae sedis</taxon>
        <taxon>Neocallimastigomycetes</taxon>
        <taxon>Neocallimastigales</taxon>
        <taxon>Neocallimastigaceae</taxon>
        <taxon>Neocallimastix</taxon>
    </lineage>
</organism>
<evidence type="ECO:0000256" key="1">
    <source>
        <dbReference type="SAM" id="SignalP"/>
    </source>
</evidence>